<dbReference type="AlphaFoldDB" id="A0A0C1QXN2"/>
<comment type="caution">
    <text evidence="1">The sequence shown here is derived from an EMBL/GenBank/DDBJ whole genome shotgun (WGS) entry which is preliminary data.</text>
</comment>
<organism evidence="1 2">
    <name type="scientific">Clostridium argentinense CDC 2741</name>
    <dbReference type="NCBI Taxonomy" id="1418104"/>
    <lineage>
        <taxon>Bacteria</taxon>
        <taxon>Bacillati</taxon>
        <taxon>Bacillota</taxon>
        <taxon>Clostridia</taxon>
        <taxon>Eubacteriales</taxon>
        <taxon>Clostridiaceae</taxon>
        <taxon>Clostridium</taxon>
    </lineage>
</organism>
<keyword evidence="2" id="KW-1185">Reference proteome</keyword>
<dbReference type="EMBL" id="AYSO01000018">
    <property type="protein sequence ID" value="KIE45757.1"/>
    <property type="molecule type" value="Genomic_DNA"/>
</dbReference>
<gene>
    <name evidence="1" type="ORF">U732_2239</name>
</gene>
<evidence type="ECO:0000313" key="2">
    <source>
        <dbReference type="Proteomes" id="UP000031366"/>
    </source>
</evidence>
<proteinExistence type="predicted"/>
<name>A0A0C1QXN2_9CLOT</name>
<accession>A0A0C1QXN2</accession>
<evidence type="ECO:0000313" key="1">
    <source>
        <dbReference type="EMBL" id="KIE45757.1"/>
    </source>
</evidence>
<dbReference type="Proteomes" id="UP000031366">
    <property type="component" value="Unassembled WGS sequence"/>
</dbReference>
<protein>
    <submittedName>
        <fullName evidence="1">Uncharacterized protein</fullName>
    </submittedName>
</protein>
<dbReference type="RefSeq" id="WP_039634474.1">
    <property type="nucleotide sequence ID" value="NZ_AYSO01000018.1"/>
</dbReference>
<sequence length="126" mass="14529">MDSRLTDGLAIEVTNVHVHESAGTATNLVKCNPHVNVRLRIHGKYKFNYHIWKEENCYRVWESIKNKDYKECNKSLDQIVDGLVLKLRPSIYGEMPNFGFDKVLITTIITTLTTLFTKAIKGLQYI</sequence>
<reference evidence="1 2" key="1">
    <citation type="journal article" date="2015" name="Infect. Genet. Evol.">
        <title>Genomic sequences of six botulinum neurotoxin-producing strains representing three clostridial species illustrate the mobility and diversity of botulinum neurotoxin genes.</title>
        <authorList>
            <person name="Smith T.J."/>
            <person name="Hill K.K."/>
            <person name="Xie G."/>
            <person name="Foley B.T."/>
            <person name="Williamson C.H."/>
            <person name="Foster J.T."/>
            <person name="Johnson S.L."/>
            <person name="Chertkov O."/>
            <person name="Teshima H."/>
            <person name="Gibbons H.S."/>
            <person name="Johnsky L.A."/>
            <person name="Karavis M.A."/>
            <person name="Smith L.A."/>
        </authorList>
    </citation>
    <scope>NUCLEOTIDE SEQUENCE [LARGE SCALE GENOMIC DNA]</scope>
    <source>
        <strain evidence="1 2">CDC 2741</strain>
    </source>
</reference>